<dbReference type="PANTHER" id="PTHR14580">
    <property type="entry name" value="MULTIPLE MYELOMA TUMOR-ASSOCIATED PROTEIN 2 FAMILY MEMBER"/>
    <property type="match status" value="1"/>
</dbReference>
<organism evidence="3 4">
    <name type="scientific">Paecilomyces lecythidis</name>
    <dbReference type="NCBI Taxonomy" id="3004212"/>
    <lineage>
        <taxon>Eukaryota</taxon>
        <taxon>Fungi</taxon>
        <taxon>Dikarya</taxon>
        <taxon>Ascomycota</taxon>
        <taxon>Pezizomycotina</taxon>
        <taxon>Eurotiomycetes</taxon>
        <taxon>Eurotiomycetidae</taxon>
        <taxon>Eurotiales</taxon>
        <taxon>Thermoascaceae</taxon>
        <taxon>Paecilomyces</taxon>
    </lineage>
</organism>
<dbReference type="EMBL" id="JAVDPF010000001">
    <property type="protein sequence ID" value="KAL1886886.1"/>
    <property type="molecule type" value="Genomic_DNA"/>
</dbReference>
<keyword evidence="4" id="KW-1185">Reference proteome</keyword>
<comment type="caution">
    <text evidence="3">The sequence shown here is derived from an EMBL/GenBank/DDBJ whole genome shotgun (WGS) entry which is preliminary data.</text>
</comment>
<sequence>MDLVAGVRKEGSRGGRDSFKWTDVQQSQHRENYLGHSLMAPVGRWQKGRDLQWYAKAEDEDAEKARIEREEELRRVKEAEEEAIARALGLPVAPKSTNANLTPLGGVIAAAAMIDAATEVATATERETGNGDITGIIVMIENITAMNDDTGRDLYREIEIIVGGRDPVKGAEKAEVPVLTISIVSQEEVTPQMMIVDLIDEVAEIEVTAGDIDVNPCIFMLLTIIGGVDGLGYN</sequence>
<accession>A0ABR3YGK8</accession>
<dbReference type="InterPro" id="IPR039207">
    <property type="entry name" value="MMTAG2-like"/>
</dbReference>
<proteinExistence type="predicted"/>
<dbReference type="PANTHER" id="PTHR14580:SF0">
    <property type="entry name" value="MULTIPLE MYELOMA TUMOR-ASSOCIATED PROTEIN 2"/>
    <property type="match status" value="1"/>
</dbReference>
<dbReference type="Pfam" id="PF10159">
    <property type="entry name" value="MMtag"/>
    <property type="match status" value="1"/>
</dbReference>
<keyword evidence="1" id="KW-0175">Coiled coil</keyword>
<feature type="domain" description="Multiple myeloma tumor-associated protein 2-like N-terminal" evidence="2">
    <location>
        <begin position="11"/>
        <end position="89"/>
    </location>
</feature>
<feature type="coiled-coil region" evidence="1">
    <location>
        <begin position="55"/>
        <end position="82"/>
    </location>
</feature>
<reference evidence="3 4" key="1">
    <citation type="journal article" date="2024" name="IMA Fungus">
        <title>IMA Genome - F19 : A genome assembly and annotation guide to empower mycologists, including annotated draft genome sequences of Ceratocystis pirilliformis, Diaporthe australafricana, Fusarium ophioides, Paecilomyces lecythidis, and Sporothrix stenoceras.</title>
        <authorList>
            <person name="Aylward J."/>
            <person name="Wilson A.M."/>
            <person name="Visagie C.M."/>
            <person name="Spraker J."/>
            <person name="Barnes I."/>
            <person name="Buitendag C."/>
            <person name="Ceriani C."/>
            <person name="Del Mar Angel L."/>
            <person name="du Plessis D."/>
            <person name="Fuchs T."/>
            <person name="Gasser K."/>
            <person name="Kramer D."/>
            <person name="Li W."/>
            <person name="Munsamy K."/>
            <person name="Piso A."/>
            <person name="Price J.L."/>
            <person name="Sonnekus B."/>
            <person name="Thomas C."/>
            <person name="van der Nest A."/>
            <person name="van Dijk A."/>
            <person name="van Heerden A."/>
            <person name="van Vuuren N."/>
            <person name="Yilmaz N."/>
            <person name="Duong T.A."/>
            <person name="van der Merwe N.A."/>
            <person name="Wingfield M.J."/>
            <person name="Wingfield B.D."/>
        </authorList>
    </citation>
    <scope>NUCLEOTIDE SEQUENCE [LARGE SCALE GENOMIC DNA]</scope>
    <source>
        <strain evidence="3 4">CMW 18167</strain>
    </source>
</reference>
<dbReference type="InterPro" id="IPR019315">
    <property type="entry name" value="MMTA2_N"/>
</dbReference>
<evidence type="ECO:0000259" key="2">
    <source>
        <dbReference type="Pfam" id="PF10159"/>
    </source>
</evidence>
<evidence type="ECO:0000313" key="3">
    <source>
        <dbReference type="EMBL" id="KAL1886886.1"/>
    </source>
</evidence>
<dbReference type="Proteomes" id="UP001583193">
    <property type="component" value="Unassembled WGS sequence"/>
</dbReference>
<name>A0ABR3YGK8_9EURO</name>
<evidence type="ECO:0000256" key="1">
    <source>
        <dbReference type="SAM" id="Coils"/>
    </source>
</evidence>
<protein>
    <recommendedName>
        <fullName evidence="2">Multiple myeloma tumor-associated protein 2-like N-terminal domain-containing protein</fullName>
    </recommendedName>
</protein>
<gene>
    <name evidence="3" type="ORF">Plec18167_000821</name>
</gene>
<evidence type="ECO:0000313" key="4">
    <source>
        <dbReference type="Proteomes" id="UP001583193"/>
    </source>
</evidence>